<keyword evidence="4" id="KW-0804">Transcription</keyword>
<dbReference type="EMBL" id="JBBPHU010000006">
    <property type="protein sequence ID" value="KAK7516738.1"/>
    <property type="molecule type" value="Genomic_DNA"/>
</dbReference>
<keyword evidence="7" id="KW-1185">Reference proteome</keyword>
<evidence type="ECO:0000256" key="2">
    <source>
        <dbReference type="ARBA" id="ARBA00005942"/>
    </source>
</evidence>
<dbReference type="PANTHER" id="PTHR12434:SF6">
    <property type="entry name" value="MEDIATOR OF RNA POLYMERASE II TRANSCRIPTION SUBUNIT 22"/>
    <property type="match status" value="1"/>
</dbReference>
<evidence type="ECO:0000256" key="5">
    <source>
        <dbReference type="ARBA" id="ARBA00023242"/>
    </source>
</evidence>
<evidence type="ECO:0000256" key="3">
    <source>
        <dbReference type="ARBA" id="ARBA00023015"/>
    </source>
</evidence>
<evidence type="ECO:0000256" key="1">
    <source>
        <dbReference type="ARBA" id="ARBA00004123"/>
    </source>
</evidence>
<organism evidence="6 7">
    <name type="scientific">Phyllosticta citriasiana</name>
    <dbReference type="NCBI Taxonomy" id="595635"/>
    <lineage>
        <taxon>Eukaryota</taxon>
        <taxon>Fungi</taxon>
        <taxon>Dikarya</taxon>
        <taxon>Ascomycota</taxon>
        <taxon>Pezizomycotina</taxon>
        <taxon>Dothideomycetes</taxon>
        <taxon>Dothideomycetes incertae sedis</taxon>
        <taxon>Botryosphaeriales</taxon>
        <taxon>Phyllostictaceae</taxon>
        <taxon>Phyllosticta</taxon>
    </lineage>
</organism>
<sequence length="124" mass="13652">MPPLSKVGTYAARLLAFANAQPERVMKLATALVKRFENIVALASPDAKDFNTTASKKFQMEVETAALIRATEDILTLTRQMQELWLFGQLNTVDNDGKAKEISQVEEDARAIAAAVEQLAKETL</sequence>
<evidence type="ECO:0000313" key="6">
    <source>
        <dbReference type="EMBL" id="KAK7516738.1"/>
    </source>
</evidence>
<accession>A0ABR1KMS0</accession>
<dbReference type="Proteomes" id="UP001363622">
    <property type="component" value="Unassembled WGS sequence"/>
</dbReference>
<name>A0ABR1KMS0_9PEZI</name>
<dbReference type="Gene3D" id="6.10.280.160">
    <property type="entry name" value="Mediator of RNA polymerase II transcription subunit 22"/>
    <property type="match status" value="1"/>
</dbReference>
<reference evidence="6 7" key="1">
    <citation type="submission" date="2024-04" db="EMBL/GenBank/DDBJ databases">
        <title>Phyllosticta paracitricarpa is synonymous to the EU quarantine fungus P. citricarpa based on phylogenomic analyses.</title>
        <authorList>
            <consortium name="Lawrence Berkeley National Laboratory"/>
            <person name="Van Ingen-Buijs V.A."/>
            <person name="Van Westerhoven A.C."/>
            <person name="Haridas S."/>
            <person name="Skiadas P."/>
            <person name="Martin F."/>
            <person name="Groenewald J.Z."/>
            <person name="Crous P.W."/>
            <person name="Seidl M.F."/>
        </authorList>
    </citation>
    <scope>NUCLEOTIDE SEQUENCE [LARGE SCALE GENOMIC DNA]</scope>
    <source>
        <strain evidence="6 7">CBS 123371</strain>
    </source>
</reference>
<comment type="similarity">
    <text evidence="2">Belongs to the Mediator complex subunit 22 family.</text>
</comment>
<keyword evidence="3" id="KW-0805">Transcription regulation</keyword>
<evidence type="ECO:0000256" key="4">
    <source>
        <dbReference type="ARBA" id="ARBA00023163"/>
    </source>
</evidence>
<dbReference type="Pfam" id="PF06179">
    <property type="entry name" value="Med22"/>
    <property type="match status" value="1"/>
</dbReference>
<dbReference type="PANTHER" id="PTHR12434">
    <property type="entry name" value="MEDIATOR OF RNA POLYMERASE II TRANSCRIPTION SUBUNIT 22"/>
    <property type="match status" value="1"/>
</dbReference>
<keyword evidence="5" id="KW-0539">Nucleus</keyword>
<dbReference type="InterPro" id="IPR009332">
    <property type="entry name" value="Med22"/>
</dbReference>
<comment type="subcellular location">
    <subcellularLocation>
        <location evidence="1">Nucleus</location>
    </subcellularLocation>
</comment>
<protein>
    <submittedName>
        <fullName evidence="6">Surfeit locus protein 5 subunit 22 of mediator complex-domain-containing protein</fullName>
    </submittedName>
</protein>
<evidence type="ECO:0000313" key="7">
    <source>
        <dbReference type="Proteomes" id="UP001363622"/>
    </source>
</evidence>
<comment type="caution">
    <text evidence="6">The sequence shown here is derived from an EMBL/GenBank/DDBJ whole genome shotgun (WGS) entry which is preliminary data.</text>
</comment>
<proteinExistence type="inferred from homology"/>
<gene>
    <name evidence="6" type="ORF">IWZ03DRAFT_415253</name>
</gene>